<keyword evidence="2" id="KW-1185">Reference proteome</keyword>
<protein>
    <submittedName>
        <fullName evidence="1">Uncharacterized protein</fullName>
    </submittedName>
</protein>
<reference evidence="1 2" key="1">
    <citation type="journal article" date="2015" name="Stand. Genomic Sci.">
        <title>Genomic Encyclopedia of Bacterial and Archaeal Type Strains, Phase III: the genomes of soil and plant-associated and newly described type strains.</title>
        <authorList>
            <person name="Whitman W.B."/>
            <person name="Woyke T."/>
            <person name="Klenk H.P."/>
            <person name="Zhou Y."/>
            <person name="Lilburn T.G."/>
            <person name="Beck B.J."/>
            <person name="De Vos P."/>
            <person name="Vandamme P."/>
            <person name="Eisen J.A."/>
            <person name="Garrity G."/>
            <person name="Hugenholtz P."/>
            <person name="Kyrpides N.C."/>
        </authorList>
    </citation>
    <scope>NUCLEOTIDE SEQUENCE [LARGE SCALE GENOMIC DNA]</scope>
    <source>
        <strain evidence="1 2">CGMCC 1.10116</strain>
    </source>
</reference>
<dbReference type="Proteomes" id="UP000315711">
    <property type="component" value="Unassembled WGS sequence"/>
</dbReference>
<accession>A0A562QT53</accession>
<sequence>MALLKQMNEKVEKLESRVGNIEVCLGRHEELLQQLIKTTAKNPEDMTALRIETNQRFDKLELADRKMSTDINLLFQEIQTNKRDIAQLKSQ</sequence>
<name>A0A562QT53_9BACI</name>
<evidence type="ECO:0000313" key="2">
    <source>
        <dbReference type="Proteomes" id="UP000315711"/>
    </source>
</evidence>
<proteinExistence type="predicted"/>
<comment type="caution">
    <text evidence="1">The sequence shown here is derived from an EMBL/GenBank/DDBJ whole genome shotgun (WGS) entry which is preliminary data.</text>
</comment>
<evidence type="ECO:0000313" key="1">
    <source>
        <dbReference type="EMBL" id="TWI59951.1"/>
    </source>
</evidence>
<dbReference type="AlphaFoldDB" id="A0A562QT53"/>
<gene>
    <name evidence="1" type="ORF">IQ10_00374</name>
</gene>
<dbReference type="EMBL" id="VLKZ01000001">
    <property type="protein sequence ID" value="TWI59951.1"/>
    <property type="molecule type" value="Genomic_DNA"/>
</dbReference>
<organism evidence="1 2">
    <name type="scientific">Halalkalibacter nanhaiisediminis</name>
    <dbReference type="NCBI Taxonomy" id="688079"/>
    <lineage>
        <taxon>Bacteria</taxon>
        <taxon>Bacillati</taxon>
        <taxon>Bacillota</taxon>
        <taxon>Bacilli</taxon>
        <taxon>Bacillales</taxon>
        <taxon>Bacillaceae</taxon>
        <taxon>Halalkalibacter</taxon>
    </lineage>
</organism>